<evidence type="ECO:0000313" key="2">
    <source>
        <dbReference type="RefSeq" id="XP_020552917.1"/>
    </source>
</evidence>
<dbReference type="AlphaFoldDB" id="A0A8M8V2X4"/>
<dbReference type="RefSeq" id="XP_020552917.1">
    <property type="nucleotide sequence ID" value="XM_020697258.1"/>
</dbReference>
<proteinExistence type="predicted"/>
<protein>
    <submittedName>
        <fullName evidence="2">G2/mitotic-specific cyclin-2-like</fullName>
    </submittedName>
</protein>
<name>A0A8M8V2X4_SESIN</name>
<organism evidence="1 2">
    <name type="scientific">Sesamum indicum</name>
    <name type="common">Oriental sesame</name>
    <name type="synonym">Sesamum orientale</name>
    <dbReference type="NCBI Taxonomy" id="4182"/>
    <lineage>
        <taxon>Eukaryota</taxon>
        <taxon>Viridiplantae</taxon>
        <taxon>Streptophyta</taxon>
        <taxon>Embryophyta</taxon>
        <taxon>Tracheophyta</taxon>
        <taxon>Spermatophyta</taxon>
        <taxon>Magnoliopsida</taxon>
        <taxon>eudicotyledons</taxon>
        <taxon>Gunneridae</taxon>
        <taxon>Pentapetalae</taxon>
        <taxon>asterids</taxon>
        <taxon>lamiids</taxon>
        <taxon>Lamiales</taxon>
        <taxon>Pedaliaceae</taxon>
        <taxon>Sesamum</taxon>
    </lineage>
</organism>
<sequence length="113" mass="12439">MAPRVVQGYVWKNVGAERKNRGALGDIGNVVTVGGVEGKQLPQVSRPVTRSFVLSYWLMNRLQQLKTTRLQMPMADGAQKKAAATTKPKPEEITEVAELKEKAGEKSSLMLLM</sequence>
<keyword evidence="1" id="KW-1185">Reference proteome</keyword>
<dbReference type="KEGG" id="sind:110012701"/>
<dbReference type="GeneID" id="110012701"/>
<evidence type="ECO:0000313" key="1">
    <source>
        <dbReference type="Proteomes" id="UP000504604"/>
    </source>
</evidence>
<reference evidence="2" key="1">
    <citation type="submission" date="2025-08" db="UniProtKB">
        <authorList>
            <consortium name="RefSeq"/>
        </authorList>
    </citation>
    <scope>IDENTIFICATION</scope>
</reference>
<accession>A0A8M8V2X4</accession>
<dbReference type="Proteomes" id="UP000504604">
    <property type="component" value="Linkage group LG10"/>
</dbReference>
<dbReference type="OrthoDB" id="1817225at2759"/>
<gene>
    <name evidence="2" type="primary">LOC110012701</name>
</gene>